<evidence type="ECO:0000313" key="1">
    <source>
        <dbReference type="EMBL" id="KAG7367037.1"/>
    </source>
</evidence>
<sequence length="178" mass="20332">MALFVSSNHRATRVRWHSAHTTYYYETPSPLDVSLAWFRDDDYKVFRRQAKILARLSQEIGADAMETYCNDTYRGLEFMINGETRETRNTRRELAWAIVLDHSSDQSADSRKGKHSGWERVVAMYKVVSKAALMDAQYSAQQDSQQGNAKSPCEELTFLDRQANSCPATPSTVVCLLH</sequence>
<evidence type="ECO:0000313" key="2">
    <source>
        <dbReference type="Proteomes" id="UP000693970"/>
    </source>
</evidence>
<reference evidence="1" key="2">
    <citation type="submission" date="2021-04" db="EMBL/GenBank/DDBJ databases">
        <authorList>
            <person name="Podell S."/>
        </authorList>
    </citation>
    <scope>NUCLEOTIDE SEQUENCE</scope>
    <source>
        <strain evidence="1">Hildebrandi</strain>
    </source>
</reference>
<accession>A0A9K3LRV6</accession>
<reference evidence="1" key="1">
    <citation type="journal article" date="2021" name="Sci. Rep.">
        <title>Diploid genomic architecture of Nitzschia inconspicua, an elite biomass production diatom.</title>
        <authorList>
            <person name="Oliver A."/>
            <person name="Podell S."/>
            <person name="Pinowska A."/>
            <person name="Traller J.C."/>
            <person name="Smith S.R."/>
            <person name="McClure R."/>
            <person name="Beliaev A."/>
            <person name="Bohutskyi P."/>
            <person name="Hill E.A."/>
            <person name="Rabines A."/>
            <person name="Zheng H."/>
            <person name="Allen L.Z."/>
            <person name="Kuo A."/>
            <person name="Grigoriev I.V."/>
            <person name="Allen A.E."/>
            <person name="Hazlebeck D."/>
            <person name="Allen E.E."/>
        </authorList>
    </citation>
    <scope>NUCLEOTIDE SEQUENCE</scope>
    <source>
        <strain evidence="1">Hildebrandi</strain>
    </source>
</reference>
<dbReference type="Proteomes" id="UP000693970">
    <property type="component" value="Unassembled WGS sequence"/>
</dbReference>
<keyword evidence="2" id="KW-1185">Reference proteome</keyword>
<gene>
    <name evidence="1" type="ORF">IV203_029707</name>
</gene>
<protein>
    <submittedName>
        <fullName evidence="1">Uncharacterized protein</fullName>
    </submittedName>
</protein>
<comment type="caution">
    <text evidence="1">The sequence shown here is derived from an EMBL/GenBank/DDBJ whole genome shotgun (WGS) entry which is preliminary data.</text>
</comment>
<proteinExistence type="predicted"/>
<organism evidence="1 2">
    <name type="scientific">Nitzschia inconspicua</name>
    <dbReference type="NCBI Taxonomy" id="303405"/>
    <lineage>
        <taxon>Eukaryota</taxon>
        <taxon>Sar</taxon>
        <taxon>Stramenopiles</taxon>
        <taxon>Ochrophyta</taxon>
        <taxon>Bacillariophyta</taxon>
        <taxon>Bacillariophyceae</taxon>
        <taxon>Bacillariophycidae</taxon>
        <taxon>Bacillariales</taxon>
        <taxon>Bacillariaceae</taxon>
        <taxon>Nitzschia</taxon>
    </lineage>
</organism>
<dbReference type="AlphaFoldDB" id="A0A9K3LRV6"/>
<name>A0A9K3LRV6_9STRA</name>
<dbReference type="EMBL" id="JAGRRH010000007">
    <property type="protein sequence ID" value="KAG7367037.1"/>
    <property type="molecule type" value="Genomic_DNA"/>
</dbReference>